<dbReference type="STRING" id="637679.GCA_001550055_01636"/>
<keyword evidence="3" id="KW-1185">Reference proteome</keyword>
<name>A0A1G7F8F3_9PROT</name>
<evidence type="ECO:0000313" key="2">
    <source>
        <dbReference type="EMBL" id="SDE72149.1"/>
    </source>
</evidence>
<sequence>MTGRLPILVFGSLPPFRSAAAALGLSTAEALAADHDITFVIDDLAPAPPADLTFSVIRIRDLRANWGTYETHRRLYIPGADGDSLFPLELLRQAPGIVMPATLSLFPLAESTCRATGLWPDAYWQWLKDSTGAHAKALYAARVHHRRESLAQGTITPALDLLLAPATALVAASPAMARMMTASSLTPSAVLDMAPAPQTPSTAKGDTSVILYVTEEAAAAQTCRASLSVFPAFESVSHLSVHPAARHLAASIAEADIVAFLDGHDHASSPGLAVAACMGKAIITARQPWAQHLPTGSHIALPHGKAHDTLATSVAALLAQPGLMNHFVDHRTKAGGAASLAQCLQDTEVPSADLSAPRQKSVENTDNSTTGTLAGSTRTAALIGAVPPPAILQELLPQLDINRCPRFCTPALASRLADLTGEAPASLLARIGYEAPLIFDGKSTPAVHRTPVTFGSLKHGLKAKTAISFGCSLDEGVDGDNLLDGAGIAPKLALRIDYDEKDRNAPTQGFLPEYGLFWSHDTVRHALQCVIVVGHRLGTFRLKAGAADTCFMVAGHDCSTAVSGGTAATLTSDQLGLLEFKLMALDNSVGTPLASEDLRKQLAQAGLLLEWSAV</sequence>
<proteinExistence type="predicted"/>
<dbReference type="OrthoDB" id="9929366at2"/>
<accession>A0A1G7F8F3</accession>
<protein>
    <submittedName>
        <fullName evidence="2">Uncharacterized protein</fullName>
    </submittedName>
</protein>
<gene>
    <name evidence="2" type="ORF">SAMN04488071_3664</name>
</gene>
<feature type="region of interest" description="Disordered" evidence="1">
    <location>
        <begin position="349"/>
        <end position="373"/>
    </location>
</feature>
<evidence type="ECO:0000256" key="1">
    <source>
        <dbReference type="SAM" id="MobiDB-lite"/>
    </source>
</evidence>
<dbReference type="Proteomes" id="UP000183685">
    <property type="component" value="Unassembled WGS sequence"/>
</dbReference>
<dbReference type="EMBL" id="FNAK01000009">
    <property type="protein sequence ID" value="SDE72149.1"/>
    <property type="molecule type" value="Genomic_DNA"/>
</dbReference>
<evidence type="ECO:0000313" key="3">
    <source>
        <dbReference type="Proteomes" id="UP000183685"/>
    </source>
</evidence>
<organism evidence="2 3">
    <name type="scientific">Kordiimonas lacus</name>
    <dbReference type="NCBI Taxonomy" id="637679"/>
    <lineage>
        <taxon>Bacteria</taxon>
        <taxon>Pseudomonadati</taxon>
        <taxon>Pseudomonadota</taxon>
        <taxon>Alphaproteobacteria</taxon>
        <taxon>Kordiimonadales</taxon>
        <taxon>Kordiimonadaceae</taxon>
        <taxon>Kordiimonas</taxon>
    </lineage>
</organism>
<feature type="compositionally biased region" description="Polar residues" evidence="1">
    <location>
        <begin position="362"/>
        <end position="373"/>
    </location>
</feature>
<dbReference type="AlphaFoldDB" id="A0A1G7F8F3"/>
<reference evidence="2 3" key="1">
    <citation type="submission" date="2016-10" db="EMBL/GenBank/DDBJ databases">
        <authorList>
            <person name="de Groot N.N."/>
        </authorList>
    </citation>
    <scope>NUCLEOTIDE SEQUENCE [LARGE SCALE GENOMIC DNA]</scope>
    <source>
        <strain evidence="2 3">CGMCC 1.9109</strain>
    </source>
</reference>
<dbReference type="RefSeq" id="WP_068303698.1">
    <property type="nucleotide sequence ID" value="NZ_FNAK01000009.1"/>
</dbReference>